<keyword evidence="2" id="KW-1185">Reference proteome</keyword>
<reference evidence="1 2" key="1">
    <citation type="submission" date="2024-06" db="EMBL/GenBank/DDBJ databases">
        <title>Sorghum-associated microbial communities from plants grown in Nebraska, USA.</title>
        <authorList>
            <person name="Schachtman D."/>
        </authorList>
    </citation>
    <scope>NUCLEOTIDE SEQUENCE [LARGE SCALE GENOMIC DNA]</scope>
    <source>
        <strain evidence="1 2">1288</strain>
    </source>
</reference>
<name>A0ABV2K5X6_SPOPS</name>
<evidence type="ECO:0000313" key="1">
    <source>
        <dbReference type="EMBL" id="MET3656480.1"/>
    </source>
</evidence>
<evidence type="ECO:0000313" key="2">
    <source>
        <dbReference type="Proteomes" id="UP001549104"/>
    </source>
</evidence>
<protein>
    <submittedName>
        <fullName evidence="1">Uncharacterized protein</fullName>
    </submittedName>
</protein>
<proteinExistence type="predicted"/>
<dbReference type="EMBL" id="JBEPME010000001">
    <property type="protein sequence ID" value="MET3656480.1"/>
    <property type="molecule type" value="Genomic_DNA"/>
</dbReference>
<accession>A0ABV2K5X6</accession>
<dbReference type="Proteomes" id="UP001549104">
    <property type="component" value="Unassembled WGS sequence"/>
</dbReference>
<sequence>MSVLVYLISGVKESRVGELYSWNTFLETDI</sequence>
<organism evidence="1 2">
    <name type="scientific">Sporosarcina psychrophila</name>
    <name type="common">Bacillus psychrophilus</name>
    <dbReference type="NCBI Taxonomy" id="1476"/>
    <lineage>
        <taxon>Bacteria</taxon>
        <taxon>Bacillati</taxon>
        <taxon>Bacillota</taxon>
        <taxon>Bacilli</taxon>
        <taxon>Bacillales</taxon>
        <taxon>Caryophanaceae</taxon>
        <taxon>Sporosarcina</taxon>
    </lineage>
</organism>
<gene>
    <name evidence="1" type="ORF">ABIC55_001564</name>
</gene>
<comment type="caution">
    <text evidence="1">The sequence shown here is derived from an EMBL/GenBank/DDBJ whole genome shotgun (WGS) entry which is preliminary data.</text>
</comment>